<dbReference type="PANTHER" id="PTHR30461">
    <property type="entry name" value="DNA-INVERTASE FROM LAMBDOID PROPHAGE"/>
    <property type="match status" value="1"/>
</dbReference>
<gene>
    <name evidence="5" type="ORF">C823_05934</name>
</gene>
<dbReference type="InterPro" id="IPR006119">
    <property type="entry name" value="Resolv_N"/>
</dbReference>
<dbReference type="PANTHER" id="PTHR30461:SF23">
    <property type="entry name" value="DNA RECOMBINASE-RELATED"/>
    <property type="match status" value="1"/>
</dbReference>
<evidence type="ECO:0008006" key="7">
    <source>
        <dbReference type="Google" id="ProtNLM"/>
    </source>
</evidence>
<dbReference type="Pfam" id="PF13408">
    <property type="entry name" value="Zn_ribbon_recom"/>
    <property type="match status" value="1"/>
</dbReference>
<keyword evidence="6" id="KW-1185">Reference proteome</keyword>
<feature type="domain" description="Resolvase/invertase-type recombinase catalytic" evidence="3">
    <location>
        <begin position="16"/>
        <end position="169"/>
    </location>
</feature>
<dbReference type="Proteomes" id="UP000012589">
    <property type="component" value="Unassembled WGS sequence"/>
</dbReference>
<accession>N1ZYX9</accession>
<comment type="caution">
    <text evidence="5">The sequence shown here is derived from an EMBL/GenBank/DDBJ whole genome shotgun (WGS) entry which is preliminary data.</text>
</comment>
<proteinExistence type="predicted"/>
<dbReference type="GO" id="GO:0003677">
    <property type="term" value="F:DNA binding"/>
    <property type="evidence" value="ECO:0007669"/>
    <property type="project" value="InterPro"/>
</dbReference>
<dbReference type="Gene3D" id="3.90.1750.20">
    <property type="entry name" value="Putative Large Serine Recombinase, Chain B, Domain 2"/>
    <property type="match status" value="1"/>
</dbReference>
<dbReference type="Pfam" id="PF07508">
    <property type="entry name" value="Recombinase"/>
    <property type="match status" value="1"/>
</dbReference>
<dbReference type="AlphaFoldDB" id="N1ZYX9"/>
<dbReference type="eggNOG" id="COG1961">
    <property type="taxonomic scope" value="Bacteria"/>
</dbReference>
<dbReference type="InterPro" id="IPR036162">
    <property type="entry name" value="Resolvase-like_N_sf"/>
</dbReference>
<dbReference type="Pfam" id="PF00239">
    <property type="entry name" value="Resolvase"/>
    <property type="match status" value="1"/>
</dbReference>
<dbReference type="InterPro" id="IPR050639">
    <property type="entry name" value="SSR_resolvase"/>
</dbReference>
<dbReference type="GO" id="GO:0000150">
    <property type="term" value="F:DNA strand exchange activity"/>
    <property type="evidence" value="ECO:0007669"/>
    <property type="project" value="InterPro"/>
</dbReference>
<dbReference type="InterPro" id="IPR038109">
    <property type="entry name" value="DNA_bind_recomb_sf"/>
</dbReference>
<dbReference type="PROSITE" id="PS51736">
    <property type="entry name" value="RECOMBINASES_3"/>
    <property type="match status" value="1"/>
</dbReference>
<evidence type="ECO:0000256" key="2">
    <source>
        <dbReference type="SAM" id="MobiDB-lite"/>
    </source>
</evidence>
<dbReference type="EMBL" id="AQFT01000206">
    <property type="protein sequence ID" value="EMZ17514.1"/>
    <property type="molecule type" value="Genomic_DNA"/>
</dbReference>
<dbReference type="InterPro" id="IPR011109">
    <property type="entry name" value="DNA_bind_recombinase_dom"/>
</dbReference>
<dbReference type="Pfam" id="PF14287">
    <property type="entry name" value="DUF4368"/>
    <property type="match status" value="1"/>
</dbReference>
<dbReference type="Gene3D" id="3.40.50.1390">
    <property type="entry name" value="Resolvase, N-terminal catalytic domain"/>
    <property type="match status" value="1"/>
</dbReference>
<feature type="coiled-coil region" evidence="1">
    <location>
        <begin position="415"/>
        <end position="484"/>
    </location>
</feature>
<dbReference type="PATRIC" id="fig|1235802.3.peg.6267"/>
<dbReference type="PROSITE" id="PS51737">
    <property type="entry name" value="RECOMBINASE_DNA_BIND"/>
    <property type="match status" value="1"/>
</dbReference>
<dbReference type="SUPFAM" id="SSF53041">
    <property type="entry name" value="Resolvase-like"/>
    <property type="match status" value="1"/>
</dbReference>
<organism evidence="5 6">
    <name type="scientific">Eubacterium plexicaudatum ASF492</name>
    <dbReference type="NCBI Taxonomy" id="1235802"/>
    <lineage>
        <taxon>Bacteria</taxon>
        <taxon>Bacillati</taxon>
        <taxon>Bacillota</taxon>
        <taxon>Clostridia</taxon>
        <taxon>Eubacteriales</taxon>
        <taxon>Eubacteriaceae</taxon>
        <taxon>Eubacterium</taxon>
    </lineage>
</organism>
<feature type="domain" description="Recombinase" evidence="4">
    <location>
        <begin position="177"/>
        <end position="321"/>
    </location>
</feature>
<dbReference type="HOGENOM" id="CLU_010686_18_2_9"/>
<dbReference type="SMART" id="SM00857">
    <property type="entry name" value="Resolvase"/>
    <property type="match status" value="1"/>
</dbReference>
<evidence type="ECO:0000313" key="5">
    <source>
        <dbReference type="EMBL" id="EMZ17514.1"/>
    </source>
</evidence>
<protein>
    <recommendedName>
        <fullName evidence="7">Recombinase domain-containing protein</fullName>
    </recommendedName>
</protein>
<sequence length="572" mass="64877">MEHIENNSEKSTRVWNACGYVRLSREDGDTGESNSVTGQKDLIRDYFSRHPQLRECGMRVDDGFSGSSFERPAFQAMMADVKAGKIDCIVVKDLSRFGRNYLDAGEYIEKIFPFLGIRFIAVNDNYDSLNGGRESDELMIPFKNLINEAYCRDSSIKIRSQLEIKRKRGDFIAPFAVYGYVKDPEDRHRLAVDGFAADVVRDIFRWKLEGVSAADIADRLNKDGILPPMEYKKQQGMRFATPFRVNARSVWNATAVLRILKNHVYTGVLEQGKNTTPSYKVKRRVARPREEWSVVKGAHEAVVSAEDFAAVQKVLALDTRTSPGSSAVELFSGMVSCGECGAAMVRKTVPAGGKKYVYYVCAAHKNEKTCYTHSIRDSVLGEIVLESLRKHIHDVISLSELLGMAESVQLQKAGAVKLQERMDRKMEEADRYRRLLLSLYESMVDGMISRDEYREMKKGYAALCAEAEQQAESMREEMGRVMEDTADGCGWMDQFKKYRDITALDRVVIVTLIDRIFIYRDRRVEIRYNWQDEFQWLAGILAREMDGGEVKEAGQGQPGKGGCLTWQGQKGK</sequence>
<evidence type="ECO:0000259" key="4">
    <source>
        <dbReference type="PROSITE" id="PS51737"/>
    </source>
</evidence>
<evidence type="ECO:0000256" key="1">
    <source>
        <dbReference type="SAM" id="Coils"/>
    </source>
</evidence>
<evidence type="ECO:0000313" key="6">
    <source>
        <dbReference type="Proteomes" id="UP000012589"/>
    </source>
</evidence>
<evidence type="ECO:0000259" key="3">
    <source>
        <dbReference type="PROSITE" id="PS51736"/>
    </source>
</evidence>
<reference evidence="5 6" key="1">
    <citation type="journal article" date="2014" name="Genome Announc.">
        <title>Draft genome sequences of the altered schaedler flora, a defined bacterial community from gnotobiotic mice.</title>
        <authorList>
            <person name="Wannemuehler M.J."/>
            <person name="Overstreet A.M."/>
            <person name="Ward D.V."/>
            <person name="Phillips G.J."/>
        </authorList>
    </citation>
    <scope>NUCLEOTIDE SEQUENCE [LARGE SCALE GENOMIC DNA]</scope>
    <source>
        <strain evidence="5 6">ASF492</strain>
    </source>
</reference>
<name>N1ZYX9_9FIRM</name>
<dbReference type="InterPro" id="IPR025378">
    <property type="entry name" value="DUF4368"/>
</dbReference>
<dbReference type="STRING" id="1235802.C823_05934"/>
<feature type="region of interest" description="Disordered" evidence="2">
    <location>
        <begin position="551"/>
        <end position="572"/>
    </location>
</feature>
<dbReference type="OrthoDB" id="1761478at2"/>
<keyword evidence="1" id="KW-0175">Coiled coil</keyword>
<dbReference type="InterPro" id="IPR025827">
    <property type="entry name" value="Zn_ribbon_recom_dom"/>
</dbReference>